<evidence type="ECO:0000256" key="1">
    <source>
        <dbReference type="SAM" id="MobiDB-lite"/>
    </source>
</evidence>
<name>A0A843Z395_LEUME</name>
<keyword evidence="2" id="KW-0812">Transmembrane</keyword>
<evidence type="ECO:0000256" key="2">
    <source>
        <dbReference type="SAM" id="Phobius"/>
    </source>
</evidence>
<feature type="transmembrane region" description="Helical" evidence="2">
    <location>
        <begin position="339"/>
        <end position="362"/>
    </location>
</feature>
<reference evidence="4 5" key="1">
    <citation type="submission" date="2019-10" db="EMBL/GenBank/DDBJ databases">
        <title>WGS of Leuconostoc mesenteroides.</title>
        <authorList>
            <person name="Melo Bolivar J."/>
            <person name="Marino-Ramirez L."/>
            <person name="Villamil Diaz L.M."/>
        </authorList>
    </citation>
    <scope>NUCLEOTIDE SEQUENCE [LARGE SCALE GENOMIC DNA]</scope>
    <source>
        <strain evidence="4 5">M11</strain>
    </source>
</reference>
<evidence type="ECO:0000313" key="4">
    <source>
        <dbReference type="EMBL" id="MQR27295.1"/>
    </source>
</evidence>
<dbReference type="InterPro" id="IPR023346">
    <property type="entry name" value="Lysozyme-like_dom_sf"/>
</dbReference>
<feature type="region of interest" description="Disordered" evidence="1">
    <location>
        <begin position="891"/>
        <end position="911"/>
    </location>
</feature>
<dbReference type="InterPro" id="IPR016024">
    <property type="entry name" value="ARM-type_fold"/>
</dbReference>
<gene>
    <name evidence="4" type="ORF">GFV13_08485</name>
</gene>
<organism evidence="4 5">
    <name type="scientific">Leuconostoc mesenteroides</name>
    <dbReference type="NCBI Taxonomy" id="1245"/>
    <lineage>
        <taxon>Bacteria</taxon>
        <taxon>Bacillati</taxon>
        <taxon>Bacillota</taxon>
        <taxon>Bacilli</taxon>
        <taxon>Lactobacillales</taxon>
        <taxon>Lactobacillaceae</taxon>
        <taxon>Leuconostoc</taxon>
    </lineage>
</organism>
<dbReference type="CDD" id="cd13402">
    <property type="entry name" value="LT_TF-like"/>
    <property type="match status" value="1"/>
</dbReference>
<keyword evidence="2" id="KW-1133">Transmembrane helix</keyword>
<dbReference type="SUPFAM" id="SSF53955">
    <property type="entry name" value="Lysozyme-like"/>
    <property type="match status" value="1"/>
</dbReference>
<dbReference type="EMBL" id="WIPA01000014">
    <property type="protein sequence ID" value="MQR27295.1"/>
    <property type="molecule type" value="Genomic_DNA"/>
</dbReference>
<dbReference type="Gene3D" id="1.10.530.10">
    <property type="match status" value="1"/>
</dbReference>
<keyword evidence="2" id="KW-0472">Membrane</keyword>
<dbReference type="Pfam" id="PF01464">
    <property type="entry name" value="SLT"/>
    <property type="match status" value="1"/>
</dbReference>
<feature type="domain" description="Transglycosylase SLT" evidence="3">
    <location>
        <begin position="940"/>
        <end position="1021"/>
    </location>
</feature>
<protein>
    <submittedName>
        <fullName evidence="4">Transglycosylase SLT domain-containing protein</fullName>
    </submittedName>
</protein>
<feature type="transmembrane region" description="Helical" evidence="2">
    <location>
        <begin position="171"/>
        <end position="191"/>
    </location>
</feature>
<dbReference type="SUPFAM" id="SSF48371">
    <property type="entry name" value="ARM repeat"/>
    <property type="match status" value="1"/>
</dbReference>
<comment type="caution">
    <text evidence="4">The sequence shown here is derived from an EMBL/GenBank/DDBJ whole genome shotgun (WGS) entry which is preliminary data.</text>
</comment>
<feature type="compositionally biased region" description="Gly residues" evidence="1">
    <location>
        <begin position="897"/>
        <end position="906"/>
    </location>
</feature>
<evidence type="ECO:0000259" key="3">
    <source>
        <dbReference type="Pfam" id="PF01464"/>
    </source>
</evidence>
<dbReference type="AlphaFoldDB" id="A0A843Z395"/>
<proteinExistence type="predicted"/>
<dbReference type="InterPro" id="IPR008258">
    <property type="entry name" value="Transglycosylase_SLT_dom_1"/>
</dbReference>
<accession>A0A843Z395</accession>
<dbReference type="PANTHER" id="PTHR37813:SF1">
    <property type="entry name" value="FELS-2 PROPHAGE PROTEIN"/>
    <property type="match status" value="1"/>
</dbReference>
<sequence length="1152" mass="122910">MKKFAESIGSAMGSVLGGISKIITYIDKNKDAIIGIIGNVKTIIGLIASGVWETFKDTINLIGTAFGKVSGNSGKAADPLKTVNNLLEEIANHKSALKALGSVMIALFATKKIYGFIAGIDATVKSMKELLIVQKIAGFMDSYKLAQAAAAGGTSKLTLAQTALGLAMKSIPLVAIIGGIVAVGAAFYELYKHNEKFKGFVDGIVKSVGNAFGKVAKVAGDLFNSFKEDMKPITDSLIVLGMSIGEVFGDSWKALTKAFKPFVTLFKSMFDGVGERINKLAKPFEELGGKVGKVFSSLKDSLKDLIAPFTHAGDKGGPIQVVVEKLDGISQWFIANKKVFTDIAGVIGKVLGAAFVALGAIIRGTFELIVPLVKPTFNILVAIVKGTLGVISGLFKALGSTIALILDVITGNWKHVGKDVKGIVSGLGKIVTSILKAMVSAVGNIFHGLVKVIDKALWGLGAGTKPLESLAKAVVKIFKGIGKDIGKALNSISKAWSNTWKTISKVFDVIGKFITKSINNEINNWKKIITFALNVISKVWSVTWTAISKTFQVIWKVLKSFFEREIRGMENTFKFILNAIKVVWEFTWKFVSKTFESIWNGIKKFFKPIIEWLSDIISDTMKFISKAWNKVWQSISDFFGDIWKAIKKTGSNSVNSLSDTISGVMKTIDGVWRGMWKGLSDFFGGIWKDIKGYAEDGINGVVKVINAGVDGIDSVWKFFTGHETSVKHLKPVKLATGGVIGGESQLAMVNDGAGSNWKELIELPNGEMTMSSKRNHLMPLPKGTRVYNGEETKSIMGMAGIKKYADGGIVGDAIDWGKGKLSDVGSWIGEKMEAITKFLKNPASAVKGIITKSTSGLMSGLGNFGELATGTFDKLAGSIASWFSKGLKKVQDEEQGDGGGGKGAPSGSGVTRWKSQVVDALKANGLSTSSDMVNKVLRQIATESGGNEKAVQGNIGDINNKTGDLAKGLMQVITSTFNANKFPGHNNPFNGYDSLLAGLNYAKKTYGSNLSFLGQGHGYANGGRTNGIGIVGEVEGEDEWVTNSNRPTADSTIIGSIKETAQKQPNSFAAKLAGVINGAKSGMQAITSQQPIIAGSSAMQSTNGGIDLSGDVHMTVQLDSGEIARVTYPKIKMLQNQEIQMKGQATGNTYAY</sequence>
<dbReference type="PANTHER" id="PTHR37813">
    <property type="entry name" value="FELS-2 PROPHAGE PROTEIN"/>
    <property type="match status" value="1"/>
</dbReference>
<dbReference type="Proteomes" id="UP000469952">
    <property type="component" value="Unassembled WGS sequence"/>
</dbReference>
<evidence type="ECO:0000313" key="5">
    <source>
        <dbReference type="Proteomes" id="UP000469952"/>
    </source>
</evidence>